<keyword evidence="1" id="KW-0732">Signal</keyword>
<feature type="chain" id="PRO_5038513724" description="DUF5722 domain-containing protein" evidence="1">
    <location>
        <begin position="32"/>
        <end position="905"/>
    </location>
</feature>
<sequence length="905" mass="94438">MSTPTRRAVRRTALSFLAIFGLAAASISVVAVAPAPVAAATTTASQSTLLYGFDDGTTQGWAAGTNVDSVAAVTSFLNTPGTPLVGSHALQAIAAGVAANAPRVIGVAPSTPLDLSTAAELSVAVNSFGGAPSATGYGVTVTVRSGASTVVGTATGFTPDRWNRIVVDVSAWAGRSSVTGIDVSFAAVGSSTPWGMRYQIDDVAWSAASGGTVIPAVTTRGVTSVAADDSQIHIAGTVGASQSVQLRAVAPTTEVITATSGTAVGSTTANSAGSFSASVARTPIDGLDPLYLRFIAVVGGEVVGTYRHVDDFAMTPSSSRPYPVAVNKKGLQVHLSDDAEELGVQHAAINIDLTEIMLAAAGPTADTIVFTSGGIDYYFDRAAVAAMDVQIKPLSDNESIVNLIILAGDARTRPESAQVLMHPDAVLGAGGGVLPGFNTVTADGVRHLTAAMEFVAQRWSGADLSHGRVSGFIIGNEIDTPWSYYNSGHLTIAEFVPEYERALRIADAATAAASDTTRVYTSMDPAWVQPLGGGPTKSYAGKDVLTALTTQTTQHGDYDWNVAHHPYPENIGDPAFWDDVQATADIDTSPLITLKNIELLPTYLSRTPFTFDGAQRRVILSEQGCDTPGGDLAGEQLQAACYALAYYKVKFSDGIDNFILHRHVDHMFEGGFRLGLWTWDEDRYDNGGSANEPNQQKVIYEVFRDIDTERSLQVTDFAKAIIGISDWSELVPGFDASELADRPLPVTVGAATTGAPSTGTTVLSDFATGVDGWRASDYSSGVVNASGALAVSFTANAKVWRGTDVVWGQAVDASAASSLWLRVRTSAADVPLAGAPTVKVKLYGADGTIAEGTTAISATGQWTDVELDIDGWTGRSSIERIKVWVKGTTNVTWTGTFEIDDVGIG</sequence>
<dbReference type="Proteomes" id="UP000317209">
    <property type="component" value="Unassembled WGS sequence"/>
</dbReference>
<name>A0A543BJ15_9MICO</name>
<gene>
    <name evidence="3" type="ORF">FB560_0345</name>
</gene>
<protein>
    <recommendedName>
        <fullName evidence="2">DUF5722 domain-containing protein</fullName>
    </recommendedName>
</protein>
<evidence type="ECO:0000313" key="3">
    <source>
        <dbReference type="EMBL" id="TQL84753.1"/>
    </source>
</evidence>
<dbReference type="Gene3D" id="2.60.120.260">
    <property type="entry name" value="Galactose-binding domain-like"/>
    <property type="match status" value="2"/>
</dbReference>
<dbReference type="RefSeq" id="WP_141870778.1">
    <property type="nucleotide sequence ID" value="NZ_VFOX01000001.1"/>
</dbReference>
<dbReference type="AlphaFoldDB" id="A0A543BJ15"/>
<evidence type="ECO:0000259" key="2">
    <source>
        <dbReference type="Pfam" id="PF18989"/>
    </source>
</evidence>
<feature type="domain" description="DUF5722" evidence="2">
    <location>
        <begin position="322"/>
        <end position="729"/>
    </location>
</feature>
<keyword evidence="4" id="KW-1185">Reference proteome</keyword>
<dbReference type="InterPro" id="IPR043780">
    <property type="entry name" value="DUF5722"/>
</dbReference>
<dbReference type="Gene3D" id="3.20.20.80">
    <property type="entry name" value="Glycosidases"/>
    <property type="match status" value="1"/>
</dbReference>
<dbReference type="Pfam" id="PF18989">
    <property type="entry name" value="DUF5722"/>
    <property type="match status" value="1"/>
</dbReference>
<dbReference type="InterPro" id="IPR017853">
    <property type="entry name" value="GH"/>
</dbReference>
<feature type="signal peptide" evidence="1">
    <location>
        <begin position="1"/>
        <end position="31"/>
    </location>
</feature>
<evidence type="ECO:0000256" key="1">
    <source>
        <dbReference type="SAM" id="SignalP"/>
    </source>
</evidence>
<dbReference type="PROSITE" id="PS51318">
    <property type="entry name" value="TAT"/>
    <property type="match status" value="1"/>
</dbReference>
<accession>A0A543BJ15</accession>
<dbReference type="InterPro" id="IPR006311">
    <property type="entry name" value="TAT_signal"/>
</dbReference>
<proteinExistence type="predicted"/>
<dbReference type="EMBL" id="VFOX01000001">
    <property type="protein sequence ID" value="TQL84753.1"/>
    <property type="molecule type" value="Genomic_DNA"/>
</dbReference>
<reference evidence="3 4" key="1">
    <citation type="submission" date="2019-06" db="EMBL/GenBank/DDBJ databases">
        <title>Sequencing the genomes of 1000 actinobacteria strains.</title>
        <authorList>
            <person name="Klenk H.-P."/>
        </authorList>
    </citation>
    <scope>NUCLEOTIDE SEQUENCE [LARGE SCALE GENOMIC DNA]</scope>
    <source>
        <strain evidence="3 4">DSM 20169</strain>
    </source>
</reference>
<evidence type="ECO:0000313" key="4">
    <source>
        <dbReference type="Proteomes" id="UP000317209"/>
    </source>
</evidence>
<comment type="caution">
    <text evidence="3">The sequence shown here is derived from an EMBL/GenBank/DDBJ whole genome shotgun (WGS) entry which is preliminary data.</text>
</comment>
<dbReference type="OrthoDB" id="175224at2"/>
<dbReference type="SUPFAM" id="SSF51445">
    <property type="entry name" value="(Trans)glycosidases"/>
    <property type="match status" value="1"/>
</dbReference>
<organism evidence="3 4">
    <name type="scientific">Microbacterium saperdae</name>
    <dbReference type="NCBI Taxonomy" id="69368"/>
    <lineage>
        <taxon>Bacteria</taxon>
        <taxon>Bacillati</taxon>
        <taxon>Actinomycetota</taxon>
        <taxon>Actinomycetes</taxon>
        <taxon>Micrococcales</taxon>
        <taxon>Microbacteriaceae</taxon>
        <taxon>Microbacterium</taxon>
    </lineage>
</organism>